<evidence type="ECO:0000313" key="1">
    <source>
        <dbReference type="EMBL" id="SCB52293.1"/>
    </source>
</evidence>
<dbReference type="RefSeq" id="WP_141694171.1">
    <property type="nucleotide sequence ID" value="NZ_FMAF01000048.1"/>
</dbReference>
<dbReference type="EMBL" id="FMAF01000048">
    <property type="protein sequence ID" value="SCB52293.1"/>
    <property type="molecule type" value="Genomic_DNA"/>
</dbReference>
<proteinExistence type="predicted"/>
<dbReference type="AlphaFoldDB" id="A0A1C3XJ50"/>
<organism evidence="1 2">
    <name type="scientific">Rhizobium lusitanum</name>
    <dbReference type="NCBI Taxonomy" id="293958"/>
    <lineage>
        <taxon>Bacteria</taxon>
        <taxon>Pseudomonadati</taxon>
        <taxon>Pseudomonadota</taxon>
        <taxon>Alphaproteobacteria</taxon>
        <taxon>Hyphomicrobiales</taxon>
        <taxon>Rhizobiaceae</taxon>
        <taxon>Rhizobium/Agrobacterium group</taxon>
        <taxon>Rhizobium</taxon>
    </lineage>
</organism>
<reference evidence="1 2" key="1">
    <citation type="submission" date="2016-08" db="EMBL/GenBank/DDBJ databases">
        <authorList>
            <person name="Seilhamer J.J."/>
        </authorList>
    </citation>
    <scope>NUCLEOTIDE SEQUENCE [LARGE SCALE GENOMIC DNA]</scope>
    <source>
        <strain evidence="1 2">P1-7</strain>
    </source>
</reference>
<protein>
    <submittedName>
        <fullName evidence="1">Uncharacterized protein</fullName>
    </submittedName>
</protein>
<accession>A0A1C3XJ50</accession>
<gene>
    <name evidence="1" type="ORF">GA0061101_1489</name>
</gene>
<sequence>MAYKIETFDHYSLYEWEGRGGTLVAFVLFDGRPVLVADGHRPERMGRHAAAHLFLEDNLRLNCNSGTNGKVDRSSSLQYDPIAHVLVPYTRIWYFVDLEFQPYEQNERR</sequence>
<name>A0A1C3XJ50_9HYPH</name>
<evidence type="ECO:0000313" key="2">
    <source>
        <dbReference type="Proteomes" id="UP000199205"/>
    </source>
</evidence>
<dbReference type="Proteomes" id="UP000199205">
    <property type="component" value="Unassembled WGS sequence"/>
</dbReference>